<keyword evidence="1" id="KW-1133">Transmembrane helix</keyword>
<accession>A0A0U1WEI7</accession>
<feature type="transmembrane region" description="Helical" evidence="1">
    <location>
        <begin position="12"/>
        <end position="31"/>
    </location>
</feature>
<dbReference type="EMBL" id="KJ412476">
    <property type="protein sequence ID" value="AHX97857.1"/>
    <property type="molecule type" value="Genomic_DNA"/>
</dbReference>
<proteinExistence type="predicted"/>
<keyword evidence="1" id="KW-0812">Transmembrane</keyword>
<reference evidence="2" key="1">
    <citation type="submission" date="2014-02" db="EMBL/GenBank/DDBJ databases">
        <title>The comparative mitochondrial genomes from Braconidae subfamilies and the phylogeny of the Hymenoptera.</title>
        <authorList>
            <person name="Li Q."/>
            <person name="Wei S.J."/>
            <person name="Chen X.X."/>
        </authorList>
    </citation>
    <scope>NUCLEOTIDE SEQUENCE</scope>
</reference>
<sequence length="52" mass="6819">MPQMSNLNWMMLMIYFLMIYLFMMNMMYFFFMNYTKKMKQMNMFKKFSLIWY</sequence>
<keyword evidence="1" id="KW-0472">Membrane</keyword>
<name>A0A0U1WEI7_9HYME</name>
<organism evidence="2">
    <name type="scientific">Xiphozele sp. QL-2014</name>
    <dbReference type="NCBI Taxonomy" id="1491726"/>
    <lineage>
        <taxon>Eukaryota</taxon>
        <taxon>Metazoa</taxon>
        <taxon>Ecdysozoa</taxon>
        <taxon>Arthropoda</taxon>
        <taxon>Hexapoda</taxon>
        <taxon>Insecta</taxon>
        <taxon>Pterygota</taxon>
        <taxon>Neoptera</taxon>
        <taxon>Endopterygota</taxon>
        <taxon>Hymenoptera</taxon>
        <taxon>Apocrita</taxon>
        <taxon>Ichneumonoidea</taxon>
        <taxon>Braconidae</taxon>
        <taxon>Xiphozelinae</taxon>
        <taxon>Xiphozele</taxon>
    </lineage>
</organism>
<gene>
    <name evidence="2" type="primary">ATP8</name>
</gene>
<evidence type="ECO:0000313" key="2">
    <source>
        <dbReference type="EMBL" id="AHX97857.1"/>
    </source>
</evidence>
<dbReference type="AlphaFoldDB" id="A0A0U1WEI7"/>
<keyword evidence="2" id="KW-0496">Mitochondrion</keyword>
<geneLocation type="mitochondrion" evidence="2"/>
<evidence type="ECO:0000256" key="1">
    <source>
        <dbReference type="SAM" id="Phobius"/>
    </source>
</evidence>
<protein>
    <submittedName>
        <fullName evidence="2">ATP synthase F0 subunit 8</fullName>
    </submittedName>
</protein>